<dbReference type="EMBL" id="KV019076">
    <property type="protein sequence ID" value="KZV16361.1"/>
    <property type="molecule type" value="Genomic_DNA"/>
</dbReference>
<feature type="region of interest" description="Disordered" evidence="1">
    <location>
        <begin position="291"/>
        <end position="311"/>
    </location>
</feature>
<name>A0A2Z7A545_9LAMI</name>
<keyword evidence="3" id="KW-1185">Reference proteome</keyword>
<evidence type="ECO:0000256" key="1">
    <source>
        <dbReference type="SAM" id="MobiDB-lite"/>
    </source>
</evidence>
<accession>A0A2Z7A545</accession>
<feature type="compositionally biased region" description="Basic and acidic residues" evidence="1">
    <location>
        <begin position="302"/>
        <end position="311"/>
    </location>
</feature>
<reference evidence="2 3" key="1">
    <citation type="journal article" date="2015" name="Proc. Natl. Acad. Sci. U.S.A.">
        <title>The resurrection genome of Boea hygrometrica: A blueprint for survival of dehydration.</title>
        <authorList>
            <person name="Xiao L."/>
            <person name="Yang G."/>
            <person name="Zhang L."/>
            <person name="Yang X."/>
            <person name="Zhao S."/>
            <person name="Ji Z."/>
            <person name="Zhou Q."/>
            <person name="Hu M."/>
            <person name="Wang Y."/>
            <person name="Chen M."/>
            <person name="Xu Y."/>
            <person name="Jin H."/>
            <person name="Xiao X."/>
            <person name="Hu G."/>
            <person name="Bao F."/>
            <person name="Hu Y."/>
            <person name="Wan P."/>
            <person name="Li L."/>
            <person name="Deng X."/>
            <person name="Kuang T."/>
            <person name="Xiang C."/>
            <person name="Zhu J.K."/>
            <person name="Oliver M.J."/>
            <person name="He Y."/>
        </authorList>
    </citation>
    <scope>NUCLEOTIDE SEQUENCE [LARGE SCALE GENOMIC DNA]</scope>
    <source>
        <strain evidence="3">cv. XS01</strain>
    </source>
</reference>
<dbReference type="AlphaFoldDB" id="A0A2Z7A545"/>
<dbReference type="Proteomes" id="UP000250235">
    <property type="component" value="Unassembled WGS sequence"/>
</dbReference>
<gene>
    <name evidence="2" type="ORF">F511_12251</name>
</gene>
<organism evidence="2 3">
    <name type="scientific">Dorcoceras hygrometricum</name>
    <dbReference type="NCBI Taxonomy" id="472368"/>
    <lineage>
        <taxon>Eukaryota</taxon>
        <taxon>Viridiplantae</taxon>
        <taxon>Streptophyta</taxon>
        <taxon>Embryophyta</taxon>
        <taxon>Tracheophyta</taxon>
        <taxon>Spermatophyta</taxon>
        <taxon>Magnoliopsida</taxon>
        <taxon>eudicotyledons</taxon>
        <taxon>Gunneridae</taxon>
        <taxon>Pentapetalae</taxon>
        <taxon>asterids</taxon>
        <taxon>lamiids</taxon>
        <taxon>Lamiales</taxon>
        <taxon>Gesneriaceae</taxon>
        <taxon>Didymocarpoideae</taxon>
        <taxon>Trichosporeae</taxon>
        <taxon>Loxocarpinae</taxon>
        <taxon>Dorcoceras</taxon>
    </lineage>
</organism>
<protein>
    <submittedName>
        <fullName evidence="2">Leucine-rich repeat, N-terminal domain containing protein</fullName>
    </submittedName>
</protein>
<evidence type="ECO:0000313" key="2">
    <source>
        <dbReference type="EMBL" id="KZV16361.1"/>
    </source>
</evidence>
<evidence type="ECO:0000313" key="3">
    <source>
        <dbReference type="Proteomes" id="UP000250235"/>
    </source>
</evidence>
<sequence length="311" mass="35512">MQAHQIIYLLSSRIQIGSHTQQLAHIQLSTELRIRSHDHTEYALPVAQILKVDNNLHTPSAQEKYDQFSSKLTTTHSLRPKLILPISTVQFLEIFFFSSEYPEHPRTVLLKAEIYITARSGRLLQANKNFRSGNAQAGTVEDVNAGTVRGRPSWYNRRDPGCRGHQASSPAWYKSSSMIKRRDIRCLNGPREQASNIVALDEKNRANLVRTNQLDLKKSSLKNRKPDQEIWSSWMLMREMRQLECNELASSMQRNKLVKSNEPGKKSSGQDQEIIEQEQLCTRADEKSKLEISSRAVANKSSRVEEATNSK</sequence>
<proteinExistence type="predicted"/>